<dbReference type="Proteomes" id="UP000645828">
    <property type="component" value="Unassembled WGS sequence"/>
</dbReference>
<protein>
    <submittedName>
        <fullName evidence="2">(raccoon dog) hypothetical protein</fullName>
    </submittedName>
</protein>
<feature type="region of interest" description="Disordered" evidence="1">
    <location>
        <begin position="201"/>
        <end position="283"/>
    </location>
</feature>
<gene>
    <name evidence="2" type="ORF">NYPRO_LOCUS26780</name>
</gene>
<reference evidence="2" key="1">
    <citation type="submission" date="2020-12" db="EMBL/GenBank/DDBJ databases">
        <authorList>
            <consortium name="Molecular Ecology Group"/>
        </authorList>
    </citation>
    <scope>NUCLEOTIDE SEQUENCE</scope>
    <source>
        <strain evidence="2">TBG_1078</strain>
    </source>
</reference>
<feature type="region of interest" description="Disordered" evidence="1">
    <location>
        <begin position="347"/>
        <end position="367"/>
    </location>
</feature>
<comment type="caution">
    <text evidence="2">The sequence shown here is derived from an EMBL/GenBank/DDBJ whole genome shotgun (WGS) entry which is preliminary data.</text>
</comment>
<evidence type="ECO:0000313" key="3">
    <source>
        <dbReference type="Proteomes" id="UP000645828"/>
    </source>
</evidence>
<proteinExistence type="predicted"/>
<feature type="compositionally biased region" description="Basic and acidic residues" evidence="1">
    <location>
        <begin position="264"/>
        <end position="278"/>
    </location>
</feature>
<keyword evidence="3" id="KW-1185">Reference proteome</keyword>
<dbReference type="AlphaFoldDB" id="A0A812A028"/>
<dbReference type="EMBL" id="CAJHUB010000788">
    <property type="protein sequence ID" value="CAD7693988.1"/>
    <property type="molecule type" value="Genomic_DNA"/>
</dbReference>
<evidence type="ECO:0000256" key="1">
    <source>
        <dbReference type="SAM" id="MobiDB-lite"/>
    </source>
</evidence>
<sequence>MCRGEGKAQLSVPILLAVGPQVGGPSPLLTTTERQGGLREVISVAGGGDRSPDTTQCNLSPGPAAFALACPVLAHLGHCSGLTIALPETPPLVLPISIPRHPPHTPRCSAASSTSLGVGARAAMCLGTRWLPPTEAAGCPLSLPNSLNSKFWDCRRHAQHQCRSPRCLPRSCGTVCLPALAKPEANIGSCVLCSIMRDGSGAPRSREQDGPGGCCPQGGSAEREPGRRTWRPAPIPLRTVTPGGAALGNHRLPSGPPHGGVGRGHQEPAHDPTGDDSRTPSWDVSWEHKEMGKLLCWGWPRSLGAGLEPPDLLSEGRRQLPGGPSASGEPHVFTDQTGRLWRQHFAPAEPDARDPGPEDAARGFPGLHCAGEDAEAYVL</sequence>
<accession>A0A812A028</accession>
<feature type="compositionally biased region" description="Basic and acidic residues" evidence="1">
    <location>
        <begin position="350"/>
        <end position="361"/>
    </location>
</feature>
<evidence type="ECO:0000313" key="2">
    <source>
        <dbReference type="EMBL" id="CAD7693988.1"/>
    </source>
</evidence>
<organism evidence="2 3">
    <name type="scientific">Nyctereutes procyonoides</name>
    <name type="common">Raccoon dog</name>
    <name type="synonym">Canis procyonoides</name>
    <dbReference type="NCBI Taxonomy" id="34880"/>
    <lineage>
        <taxon>Eukaryota</taxon>
        <taxon>Metazoa</taxon>
        <taxon>Chordata</taxon>
        <taxon>Craniata</taxon>
        <taxon>Vertebrata</taxon>
        <taxon>Euteleostomi</taxon>
        <taxon>Mammalia</taxon>
        <taxon>Eutheria</taxon>
        <taxon>Laurasiatheria</taxon>
        <taxon>Carnivora</taxon>
        <taxon>Caniformia</taxon>
        <taxon>Canidae</taxon>
        <taxon>Nyctereutes</taxon>
    </lineage>
</organism>
<feature type="region of interest" description="Disordered" evidence="1">
    <location>
        <begin position="308"/>
        <end position="333"/>
    </location>
</feature>
<name>A0A812A028_NYCPR</name>